<dbReference type="PROSITE" id="PS52016">
    <property type="entry name" value="TONB_DEPENDENT_REC_3"/>
    <property type="match status" value="1"/>
</dbReference>
<keyword evidence="7 8" id="KW-0998">Cell outer membrane</keyword>
<keyword evidence="2 8" id="KW-0813">Transport</keyword>
<comment type="similarity">
    <text evidence="8 9">Belongs to the TonB-dependent receptor family.</text>
</comment>
<keyword evidence="10" id="KW-0732">Signal</keyword>
<evidence type="ECO:0000256" key="1">
    <source>
        <dbReference type="ARBA" id="ARBA00004571"/>
    </source>
</evidence>
<dbReference type="Pfam" id="PF00593">
    <property type="entry name" value="TonB_dep_Rec_b-barrel"/>
    <property type="match status" value="1"/>
</dbReference>
<dbReference type="Gene3D" id="2.40.170.20">
    <property type="entry name" value="TonB-dependent receptor, beta-barrel domain"/>
    <property type="match status" value="1"/>
</dbReference>
<evidence type="ECO:0000256" key="4">
    <source>
        <dbReference type="ARBA" id="ARBA00022692"/>
    </source>
</evidence>
<keyword evidence="3 8" id="KW-1134">Transmembrane beta strand</keyword>
<dbReference type="GO" id="GO:0009279">
    <property type="term" value="C:cell outer membrane"/>
    <property type="evidence" value="ECO:0007669"/>
    <property type="project" value="UniProtKB-SubCell"/>
</dbReference>
<evidence type="ECO:0000256" key="3">
    <source>
        <dbReference type="ARBA" id="ARBA00022452"/>
    </source>
</evidence>
<comment type="subcellular location">
    <subcellularLocation>
        <location evidence="1 8">Cell outer membrane</location>
        <topology evidence="1 8">Multi-pass membrane protein</topology>
    </subcellularLocation>
</comment>
<dbReference type="SUPFAM" id="SSF56935">
    <property type="entry name" value="Porins"/>
    <property type="match status" value="1"/>
</dbReference>
<evidence type="ECO:0000256" key="5">
    <source>
        <dbReference type="ARBA" id="ARBA00023077"/>
    </source>
</evidence>
<dbReference type="OrthoDB" id="176368at2"/>
<evidence type="ECO:0000313" key="13">
    <source>
        <dbReference type="EMBL" id="ATC64000.1"/>
    </source>
</evidence>
<name>A0A290Q9X5_9BACT</name>
<dbReference type="PANTHER" id="PTHR40980:SF4">
    <property type="entry name" value="TONB-DEPENDENT RECEPTOR-LIKE BETA-BARREL DOMAIN-CONTAINING PROTEIN"/>
    <property type="match status" value="1"/>
</dbReference>
<keyword evidence="4 8" id="KW-0812">Transmembrane</keyword>
<dbReference type="InterPro" id="IPR036942">
    <property type="entry name" value="Beta-barrel_TonB_sf"/>
</dbReference>
<accession>A0A290Q9X5</accession>
<evidence type="ECO:0000259" key="12">
    <source>
        <dbReference type="Pfam" id="PF07715"/>
    </source>
</evidence>
<evidence type="ECO:0000259" key="11">
    <source>
        <dbReference type="Pfam" id="PF00593"/>
    </source>
</evidence>
<evidence type="ECO:0000256" key="9">
    <source>
        <dbReference type="RuleBase" id="RU003357"/>
    </source>
</evidence>
<evidence type="ECO:0008006" key="15">
    <source>
        <dbReference type="Google" id="ProtNLM"/>
    </source>
</evidence>
<sequence length="1172" mass="126751">MNSRRLARGATAASRVRALNVRKLALLLASLTVAVQFTPTTAIAQTAATGSIQGRVLNATNGMYLGNARVAVEGTNLETFTNQFGEYTLSNVPAGSATIRVTYTGQTPQVSTVTVAADATAVQDITFNAGDSTTGEDGTLVLNEFTVAANRFRNAQEIAINEQRSSVNIKNVISTDQFGDIPSGNVGELVKFLPGVQVDYGSAGGNSGYSDSDASAISVRGFGAEDTAILIDGLPVSSSVPGSLTRTVTVDQLSINNASRVELIKVATPDMPNNSIGGQVNLITKSAFELARPSYTGRAYFNVNSLTASLSKTAGPTNKDTFKTQPGFEVSASYPFSSTLGATLSASAANEATLTERAQNSYTYTGSFTNAAGQAPSISNPLLNRVQVTSSPRLIEKRSVNLHVDWKPTPSQVLRTNVQYGTYESTEAQRRMDFRPLLGAGADWSPTYVIGVAGTSGTTAMTVTTRDRTGETKSGQVQYSFKKEGWNIGAAASISVSTGEYLDAQNGHYSEVALNLNPGRVNLNSITDGVPQNVTTYWRTNASGGLAGTPKPYTSLNSWSFDGTTAKSGEAVNKSTRGLYKVDIERDLSFIPLIGNNPLSLKVGARRDEDKDEKSGRGSGYREILRPGASYTVANILDPDYMEKPGFNLPGQQWVSTYRLFQLNQEQNLFYAPDFDEATNTRVENYRSWVNQQKSITETTDAWYGMLSGRFFDNRLSFVGGARQEKKSREGRGPFTNAKWDYIYRADGTLYTDIDNPNGVQLTQGNGTIDPTTGAWIPPTTAPGSPNWNRPIFENTARGIALRQALTTAGIPFPILPYGPPNNSLASAQRQLSANRRVDTSIKGDPSYSLSLAYKLTSKIDLKASWSRSFGLPKLEDGNNGILSGNNQFTETPYTDTEQIANSGFLGQLAVANPGIKPQVSDNLEGNIAYYTDSGGILSVSYYTKTVTNQIQNFTSPSGTSTFNAVLGALGLDPSNYDNWRVVTTTNSQNDQKTSGWEFEVRQDFGFLGRFGRNIQTFVSYSMTKLAEPSTPAPYSITAPDGSIVALTPSVVTIDRRATKFGGAGIQYSGDRFSAQIRGTWREEDEDSGFSRVILPNGNLLRRYAPEETRIDVTLNYVLSPRYSLFLSGRDVFNAEREQILRDDQGLLPSYAEIADIRRFGVVWSVGVTGKF</sequence>
<dbReference type="GO" id="GO:0030246">
    <property type="term" value="F:carbohydrate binding"/>
    <property type="evidence" value="ECO:0007669"/>
    <property type="project" value="InterPro"/>
</dbReference>
<evidence type="ECO:0000256" key="2">
    <source>
        <dbReference type="ARBA" id="ARBA00022448"/>
    </source>
</evidence>
<dbReference type="InterPro" id="IPR013784">
    <property type="entry name" value="Carb-bd-like_fold"/>
</dbReference>
<feature type="domain" description="TonB-dependent receptor-like beta-barrel" evidence="11">
    <location>
        <begin position="531"/>
        <end position="1129"/>
    </location>
</feature>
<dbReference type="AlphaFoldDB" id="A0A290Q9X5"/>
<dbReference type="Gene3D" id="2.170.130.10">
    <property type="entry name" value="TonB-dependent receptor, plug domain"/>
    <property type="match status" value="1"/>
</dbReference>
<dbReference type="RefSeq" id="WP_096055632.1">
    <property type="nucleotide sequence ID" value="NZ_CP023344.1"/>
</dbReference>
<dbReference type="Proteomes" id="UP000217265">
    <property type="component" value="Chromosome"/>
</dbReference>
<protein>
    <recommendedName>
        <fullName evidence="15">TonB-dependent receptor plug domain-containing protein</fullName>
    </recommendedName>
</protein>
<evidence type="ECO:0000256" key="7">
    <source>
        <dbReference type="ARBA" id="ARBA00023237"/>
    </source>
</evidence>
<dbReference type="EMBL" id="CP023344">
    <property type="protein sequence ID" value="ATC64000.1"/>
    <property type="molecule type" value="Genomic_DNA"/>
</dbReference>
<feature type="signal peptide" evidence="10">
    <location>
        <begin position="1"/>
        <end position="44"/>
    </location>
</feature>
<dbReference type="InterPro" id="IPR039426">
    <property type="entry name" value="TonB-dep_rcpt-like"/>
</dbReference>
<reference evidence="13 14" key="1">
    <citation type="submission" date="2017-09" db="EMBL/GenBank/DDBJ databases">
        <title>Complete genome sequence of Verrucomicrobial strain HZ-65, isolated from freshwater.</title>
        <authorList>
            <person name="Choi A."/>
        </authorList>
    </citation>
    <scope>NUCLEOTIDE SEQUENCE [LARGE SCALE GENOMIC DNA]</scope>
    <source>
        <strain evidence="13 14">HZ-65</strain>
    </source>
</reference>
<dbReference type="InterPro" id="IPR037066">
    <property type="entry name" value="Plug_dom_sf"/>
</dbReference>
<keyword evidence="6 8" id="KW-0472">Membrane</keyword>
<evidence type="ECO:0000256" key="10">
    <source>
        <dbReference type="SAM" id="SignalP"/>
    </source>
</evidence>
<keyword evidence="5 9" id="KW-0798">TonB box</keyword>
<feature type="chain" id="PRO_5012177189" description="TonB-dependent receptor plug domain-containing protein" evidence="10">
    <location>
        <begin position="45"/>
        <end position="1172"/>
    </location>
</feature>
<dbReference type="PANTHER" id="PTHR40980">
    <property type="entry name" value="PLUG DOMAIN-CONTAINING PROTEIN"/>
    <property type="match status" value="1"/>
</dbReference>
<keyword evidence="14" id="KW-1185">Reference proteome</keyword>
<organism evidence="13 14">
    <name type="scientific">Nibricoccus aquaticus</name>
    <dbReference type="NCBI Taxonomy" id="2576891"/>
    <lineage>
        <taxon>Bacteria</taxon>
        <taxon>Pseudomonadati</taxon>
        <taxon>Verrucomicrobiota</taxon>
        <taxon>Opitutia</taxon>
        <taxon>Opitutales</taxon>
        <taxon>Opitutaceae</taxon>
        <taxon>Nibricoccus</taxon>
    </lineage>
</organism>
<dbReference type="Gene3D" id="2.60.40.1120">
    <property type="entry name" value="Carboxypeptidase-like, regulatory domain"/>
    <property type="match status" value="1"/>
</dbReference>
<evidence type="ECO:0000313" key="14">
    <source>
        <dbReference type="Proteomes" id="UP000217265"/>
    </source>
</evidence>
<gene>
    <name evidence="13" type="ORF">CMV30_08595</name>
</gene>
<feature type="domain" description="TonB-dependent receptor plug" evidence="12">
    <location>
        <begin position="164"/>
        <end position="278"/>
    </location>
</feature>
<evidence type="ECO:0000256" key="6">
    <source>
        <dbReference type="ARBA" id="ARBA00023136"/>
    </source>
</evidence>
<evidence type="ECO:0000256" key="8">
    <source>
        <dbReference type="PROSITE-ProRule" id="PRU01360"/>
    </source>
</evidence>
<dbReference type="InterPro" id="IPR012910">
    <property type="entry name" value="Plug_dom"/>
</dbReference>
<dbReference type="InterPro" id="IPR000531">
    <property type="entry name" value="Beta-barrel_TonB"/>
</dbReference>
<proteinExistence type="inferred from homology"/>
<dbReference type="KEGG" id="vbh:CMV30_08595"/>
<dbReference type="Pfam" id="PF13620">
    <property type="entry name" value="CarboxypepD_reg"/>
    <property type="match status" value="1"/>
</dbReference>
<dbReference type="SUPFAM" id="SSF49452">
    <property type="entry name" value="Starch-binding domain-like"/>
    <property type="match status" value="1"/>
</dbReference>
<dbReference type="Pfam" id="PF07715">
    <property type="entry name" value="Plug"/>
    <property type="match status" value="1"/>
</dbReference>